<dbReference type="Gene3D" id="2.40.50.1070">
    <property type="match status" value="1"/>
</dbReference>
<dbReference type="Gene3D" id="3.40.50.150">
    <property type="entry name" value="Vaccinia Virus protein VP39"/>
    <property type="match status" value="1"/>
</dbReference>
<dbReference type="CDD" id="cd02440">
    <property type="entry name" value="AdoMet_MTases"/>
    <property type="match status" value="1"/>
</dbReference>
<reference evidence="8" key="1">
    <citation type="submission" date="2022-10" db="EMBL/GenBank/DDBJ databases">
        <title>Adaptive evolution leads to modifications in subtelomeric GC content in a zoonotic Cryptosporidium species.</title>
        <authorList>
            <person name="Li J."/>
            <person name="Feng Y."/>
            <person name="Xiao L."/>
        </authorList>
    </citation>
    <scope>NUCLEOTIDE SEQUENCE</scope>
    <source>
        <strain evidence="8">25894</strain>
    </source>
</reference>
<evidence type="ECO:0000256" key="3">
    <source>
        <dbReference type="ARBA" id="ARBA00022691"/>
    </source>
</evidence>
<dbReference type="PANTHER" id="PTHR45904">
    <property type="entry name" value="TRNA (URACIL-5-)-METHYLTRANSFERASE"/>
    <property type="match status" value="1"/>
</dbReference>
<evidence type="ECO:0000313" key="8">
    <source>
        <dbReference type="EMBL" id="KAJ1609378.1"/>
    </source>
</evidence>
<keyword evidence="2 4" id="KW-0808">Transferase</keyword>
<comment type="similarity">
    <text evidence="4">Belongs to the class I-like SAM-binding methyltransferase superfamily. RNA M5U methyltransferase family.</text>
</comment>
<dbReference type="GO" id="GO:0032259">
    <property type="term" value="P:methylation"/>
    <property type="evidence" value="ECO:0007669"/>
    <property type="project" value="UniProtKB-KW"/>
</dbReference>
<evidence type="ECO:0000256" key="2">
    <source>
        <dbReference type="ARBA" id="ARBA00022679"/>
    </source>
</evidence>
<protein>
    <submittedName>
        <fullName evidence="8">TrmA RNA methylase</fullName>
    </submittedName>
</protein>
<dbReference type="PANTHER" id="PTHR45904:SF2">
    <property type="entry name" value="TRNA (URACIL-5-)-METHYLTRANSFERASE HOMOLOG A"/>
    <property type="match status" value="1"/>
</dbReference>
<feature type="binding site" evidence="4">
    <location>
        <position position="383"/>
    </location>
    <ligand>
        <name>S-adenosyl-L-methionine</name>
        <dbReference type="ChEBI" id="CHEBI:59789"/>
    </ligand>
</feature>
<dbReference type="PROSITE" id="PS51687">
    <property type="entry name" value="SAM_MT_RNA_M5U"/>
    <property type="match status" value="1"/>
</dbReference>
<feature type="domain" description="Methyltransferase" evidence="7">
    <location>
        <begin position="345"/>
        <end position="455"/>
    </location>
</feature>
<evidence type="ECO:0000313" key="9">
    <source>
        <dbReference type="Proteomes" id="UP001071777"/>
    </source>
</evidence>
<evidence type="ECO:0000256" key="4">
    <source>
        <dbReference type="PROSITE-ProRule" id="PRU01024"/>
    </source>
</evidence>
<dbReference type="InterPro" id="IPR025714">
    <property type="entry name" value="Methyltranfer_dom"/>
</dbReference>
<accession>A0ABQ8P5R9</accession>
<gene>
    <name evidence="8" type="ORF">OJ252_2199</name>
</gene>
<dbReference type="InterPro" id="IPR010280">
    <property type="entry name" value="U5_MeTrfase_fam"/>
</dbReference>
<feature type="binding site" evidence="4">
    <location>
        <position position="433"/>
    </location>
    <ligand>
        <name>S-adenosyl-L-methionine</name>
        <dbReference type="ChEBI" id="CHEBI:59789"/>
    </ligand>
</feature>
<name>A0ABQ8P5R9_9CRYT</name>
<dbReference type="PROSITE" id="PS01231">
    <property type="entry name" value="TRMA_2"/>
    <property type="match status" value="1"/>
</dbReference>
<feature type="binding site" evidence="4">
    <location>
        <position position="312"/>
    </location>
    <ligand>
        <name>S-adenosyl-L-methionine</name>
        <dbReference type="ChEBI" id="CHEBI:59789"/>
    </ligand>
</feature>
<evidence type="ECO:0000256" key="6">
    <source>
        <dbReference type="SAM" id="MobiDB-lite"/>
    </source>
</evidence>
<feature type="region of interest" description="Disordered" evidence="6">
    <location>
        <begin position="1"/>
        <end position="20"/>
    </location>
</feature>
<dbReference type="Pfam" id="PF13847">
    <property type="entry name" value="Methyltransf_31"/>
    <property type="match status" value="1"/>
</dbReference>
<organism evidence="8 9">
    <name type="scientific">Cryptosporidium canis</name>
    <dbReference type="NCBI Taxonomy" id="195482"/>
    <lineage>
        <taxon>Eukaryota</taxon>
        <taxon>Sar</taxon>
        <taxon>Alveolata</taxon>
        <taxon>Apicomplexa</taxon>
        <taxon>Conoidasida</taxon>
        <taxon>Coccidia</taxon>
        <taxon>Eucoccidiorida</taxon>
        <taxon>Eimeriorina</taxon>
        <taxon>Cryptosporidiidae</taxon>
        <taxon>Cryptosporidium</taxon>
    </lineage>
</organism>
<dbReference type="InterPro" id="IPR045850">
    <property type="entry name" value="TRM2_met"/>
</dbReference>
<keyword evidence="3 4" id="KW-0949">S-adenosyl-L-methionine</keyword>
<dbReference type="SUPFAM" id="SSF53335">
    <property type="entry name" value="S-adenosyl-L-methionine-dependent methyltransferases"/>
    <property type="match status" value="1"/>
</dbReference>
<keyword evidence="9" id="KW-1185">Reference proteome</keyword>
<keyword evidence="1 4" id="KW-0489">Methyltransferase</keyword>
<proteinExistence type="inferred from homology"/>
<comment type="caution">
    <text evidence="4">Lacks conserved residue(s) required for the propagation of feature annotation.</text>
</comment>
<dbReference type="EMBL" id="JAPCXB010000082">
    <property type="protein sequence ID" value="KAJ1609378.1"/>
    <property type="molecule type" value="Genomic_DNA"/>
</dbReference>
<dbReference type="InterPro" id="IPR029063">
    <property type="entry name" value="SAM-dependent_MTases_sf"/>
</dbReference>
<dbReference type="GO" id="GO:0008168">
    <property type="term" value="F:methyltransferase activity"/>
    <property type="evidence" value="ECO:0007669"/>
    <property type="project" value="UniProtKB-KW"/>
</dbReference>
<sequence length="544" mass="61829">MERSANKRARFDKDRTPKGRSSWEYLRDKVTPLYCKDYSEQLEFKHNLVRSNLDLLSKKILKHAVTRGLTPPKWCRVQTKTENIKDTNILNFDISIPVCSTVSIKDDNGVAPYSYRNKYELTIGYTSSELLDIDSDISVGFVSHIDKFEPIVTSIIRNSENDLKKNSETNTLRIINPCIIPIIQSMERVVKFSSRENDFKVYSRRNQCGIWRMLLIRLSETSKEVMITIQTTNVEAIGERDKIVHLILEEFVKKNSEMNLQGYKIKSIYHHQSDSIVDTFEIGKLDLIYGDPQISFNIKNIELFIGPLSFFQTNTKGCETLFSEIRKVIEVKILDRIKHSGGTEKRLVVLDVCCGVGAIGLTLLDIIRDLENNFQSVELIGVDCSAEAIESAKKNATNTGFENAKYYTGTAESILPNLLEGIPSNSIVLSIVDPPRSGLHPSVIKLLRQMNKINSLIYVSCNIDSLVKNCLDLCSAYDPHVDSRECFPVFVPEYAIPVDMFPYTKHVETILYLTRSANLSDPSMTSNEEIRDKISNNPLLVRNT</sequence>
<dbReference type="PROSITE" id="PS01230">
    <property type="entry name" value="TRMA_1"/>
    <property type="match status" value="1"/>
</dbReference>
<evidence type="ECO:0000259" key="7">
    <source>
        <dbReference type="Pfam" id="PF13847"/>
    </source>
</evidence>
<feature type="active site" description="Nucleophile" evidence="4">
    <location>
        <position position="461"/>
    </location>
</feature>
<feature type="compositionally biased region" description="Basic and acidic residues" evidence="6">
    <location>
        <begin position="1"/>
        <end position="17"/>
    </location>
</feature>
<dbReference type="Proteomes" id="UP001071777">
    <property type="component" value="Unassembled WGS sequence"/>
</dbReference>
<dbReference type="InterPro" id="IPR030390">
    <property type="entry name" value="MeTrfase_TrmA_AS"/>
</dbReference>
<comment type="caution">
    <text evidence="8">The sequence shown here is derived from an EMBL/GenBank/DDBJ whole genome shotgun (WGS) entry which is preliminary data.</text>
</comment>
<evidence type="ECO:0000256" key="1">
    <source>
        <dbReference type="ARBA" id="ARBA00022603"/>
    </source>
</evidence>
<feature type="active site" evidence="5">
    <location>
        <position position="461"/>
    </location>
</feature>
<evidence type="ECO:0000256" key="5">
    <source>
        <dbReference type="PROSITE-ProRule" id="PRU10015"/>
    </source>
</evidence>
<dbReference type="InterPro" id="IPR030391">
    <property type="entry name" value="MeTrfase_TrmA_CS"/>
</dbReference>